<sequence>MPPERPVVLLMDSHSAHIGAEVLKVAKDNQVYLFTFPAHCTHLLQPLDVGIFKPLKSYWRDSMNRYMNDNPRDAPNRSIFHSIMNPAFISAFTEKNIENAFKKTGICPLNDNVVPKEALRPSSLTDTAPASLPTTSTNAASESCTSKLELTVKYPKL</sequence>
<protein>
    <submittedName>
        <fullName evidence="2">(apollo) hypothetical protein</fullName>
    </submittedName>
</protein>
<reference evidence="2" key="1">
    <citation type="submission" date="2021-04" db="EMBL/GenBank/DDBJ databases">
        <authorList>
            <person name="Tunstrom K."/>
        </authorList>
    </citation>
    <scope>NUCLEOTIDE SEQUENCE</scope>
</reference>
<evidence type="ECO:0000313" key="2">
    <source>
        <dbReference type="EMBL" id="CAG4995819.1"/>
    </source>
</evidence>
<proteinExistence type="predicted"/>
<comment type="caution">
    <text evidence="2">The sequence shown here is derived from an EMBL/GenBank/DDBJ whole genome shotgun (WGS) entry which is preliminary data.</text>
</comment>
<dbReference type="GO" id="GO:0003677">
    <property type="term" value="F:DNA binding"/>
    <property type="evidence" value="ECO:0007669"/>
    <property type="project" value="TreeGrafter"/>
</dbReference>
<keyword evidence="3" id="KW-1185">Reference proteome</keyword>
<dbReference type="InterPro" id="IPR050863">
    <property type="entry name" value="CenT-Element_Derived"/>
</dbReference>
<dbReference type="Pfam" id="PF03184">
    <property type="entry name" value="DDE_1"/>
    <property type="match status" value="1"/>
</dbReference>
<feature type="domain" description="DDE-1" evidence="1">
    <location>
        <begin position="3"/>
        <end position="76"/>
    </location>
</feature>
<dbReference type="GO" id="GO:0005634">
    <property type="term" value="C:nucleus"/>
    <property type="evidence" value="ECO:0007669"/>
    <property type="project" value="TreeGrafter"/>
</dbReference>
<accession>A0A8S3X2W0</accession>
<dbReference type="EMBL" id="CAJQZP010000907">
    <property type="protein sequence ID" value="CAG4995819.1"/>
    <property type="molecule type" value="Genomic_DNA"/>
</dbReference>
<dbReference type="PANTHER" id="PTHR19303">
    <property type="entry name" value="TRANSPOSON"/>
    <property type="match status" value="1"/>
</dbReference>
<evidence type="ECO:0000313" key="3">
    <source>
        <dbReference type="Proteomes" id="UP000691718"/>
    </source>
</evidence>
<name>A0A8S3X2W0_PARAO</name>
<gene>
    <name evidence="2" type="ORF">PAPOLLO_LOCUS12891</name>
</gene>
<dbReference type="PANTHER" id="PTHR19303:SF57">
    <property type="entry name" value="HTH CENPB-TYPE DOMAIN-CONTAINING PROTEIN"/>
    <property type="match status" value="1"/>
</dbReference>
<dbReference type="OrthoDB" id="6925323at2759"/>
<dbReference type="InterPro" id="IPR004875">
    <property type="entry name" value="DDE_SF_endonuclease_dom"/>
</dbReference>
<dbReference type="AlphaFoldDB" id="A0A8S3X2W0"/>
<organism evidence="2 3">
    <name type="scientific">Parnassius apollo</name>
    <name type="common">Apollo butterfly</name>
    <name type="synonym">Papilio apollo</name>
    <dbReference type="NCBI Taxonomy" id="110799"/>
    <lineage>
        <taxon>Eukaryota</taxon>
        <taxon>Metazoa</taxon>
        <taxon>Ecdysozoa</taxon>
        <taxon>Arthropoda</taxon>
        <taxon>Hexapoda</taxon>
        <taxon>Insecta</taxon>
        <taxon>Pterygota</taxon>
        <taxon>Neoptera</taxon>
        <taxon>Endopterygota</taxon>
        <taxon>Lepidoptera</taxon>
        <taxon>Glossata</taxon>
        <taxon>Ditrysia</taxon>
        <taxon>Papilionoidea</taxon>
        <taxon>Papilionidae</taxon>
        <taxon>Parnassiinae</taxon>
        <taxon>Parnassini</taxon>
        <taxon>Parnassius</taxon>
        <taxon>Parnassius</taxon>
    </lineage>
</organism>
<dbReference type="Proteomes" id="UP000691718">
    <property type="component" value="Unassembled WGS sequence"/>
</dbReference>
<evidence type="ECO:0000259" key="1">
    <source>
        <dbReference type="Pfam" id="PF03184"/>
    </source>
</evidence>